<dbReference type="Proteomes" id="UP001153069">
    <property type="component" value="Unassembled WGS sequence"/>
</dbReference>
<evidence type="ECO:0000313" key="5">
    <source>
        <dbReference type="Proteomes" id="UP001153069"/>
    </source>
</evidence>
<evidence type="ECO:0000256" key="2">
    <source>
        <dbReference type="ARBA" id="ARBA00022737"/>
    </source>
</evidence>
<name>A0A9N8DC87_9STRA</name>
<comment type="caution">
    <text evidence="4">The sequence shown here is derived from an EMBL/GenBank/DDBJ whole genome shotgun (WGS) entry which is preliminary data.</text>
</comment>
<dbReference type="Gene3D" id="2.130.10.130">
    <property type="entry name" value="Integrin alpha, N-terminal"/>
    <property type="match status" value="2"/>
</dbReference>
<gene>
    <name evidence="4" type="ORF">SEMRO_85_G045430.1</name>
</gene>
<reference evidence="4" key="1">
    <citation type="submission" date="2020-06" db="EMBL/GenBank/DDBJ databases">
        <authorList>
            <consortium name="Plant Systems Biology data submission"/>
        </authorList>
    </citation>
    <scope>NUCLEOTIDE SEQUENCE</scope>
    <source>
        <strain evidence="4">D6</strain>
    </source>
</reference>
<evidence type="ECO:0000256" key="1">
    <source>
        <dbReference type="ARBA" id="ARBA00022729"/>
    </source>
</evidence>
<keyword evidence="2" id="KW-0677">Repeat</keyword>
<dbReference type="AlphaFoldDB" id="A0A9N8DC87"/>
<dbReference type="PANTHER" id="PTHR36220">
    <property type="entry name" value="UNNAMED PRODUCT"/>
    <property type="match status" value="1"/>
</dbReference>
<keyword evidence="3" id="KW-0325">Glycoprotein</keyword>
<dbReference type="SUPFAM" id="SSF101908">
    <property type="entry name" value="Putative isomerase YbhE"/>
    <property type="match status" value="1"/>
</dbReference>
<dbReference type="PANTHER" id="PTHR36220:SF1">
    <property type="entry name" value="GAMMA TUBULIN COMPLEX COMPONENT C-TERMINAL DOMAIN-CONTAINING PROTEIN"/>
    <property type="match status" value="1"/>
</dbReference>
<dbReference type="Pfam" id="PF14312">
    <property type="entry name" value="FG-GAP_2"/>
    <property type="match status" value="3"/>
</dbReference>
<dbReference type="OrthoDB" id="4501at2759"/>
<proteinExistence type="predicted"/>
<dbReference type="InterPro" id="IPR013517">
    <property type="entry name" value="FG-GAP"/>
</dbReference>
<sequence>MRLSPSFMALALSSGSLLLAIFLFEFYKQYISNDDKPSRLTTTTTFTTTNHHHHRDTHLRHILKSAKAERHLARNGFIQLGSQIDGPAQLSGLGFSIDMNGDGSIIAVGSTTFHVVFEFSGSDWVQKGSVIQCAQDLTSTGINTVAISSNGRFLVTACAVDDQAGVDAGMVGVWEYDDTNNDWSNRQVFLGESPGDQLGYSVAISDDGVFLVIGASNAYDGLGEVYVYGYNFWPNMTNQYAPFQNLTDNYLRDSTGNETATSDIESFGNSVALSNNGRRLIVGAPGDDSSVAFNIGQAFVFELTTDVTGSSYYILISRPLEAEGVADQFGFAVATNGDGSIYAIGAPLNSGSTTTLTGHVRVYRRGMPGEDEALIKIGSDIDGTAQGDFFGSSVALSADGLTLVVGAWLANRVPIDANLTLSGGLAKMYHFDGTDWQSVEFNRTRRDELGGFPEFFAFGWDVEISHSGDRIVVGSPLNFQNATFVGVGRASTAGATSSFFGAIWQQVQGEWNAAWDFMTALFADDDDIESEVP</sequence>
<evidence type="ECO:0000256" key="3">
    <source>
        <dbReference type="ARBA" id="ARBA00023180"/>
    </source>
</evidence>
<dbReference type="SMART" id="SM00191">
    <property type="entry name" value="Int_alpha"/>
    <property type="match status" value="4"/>
</dbReference>
<keyword evidence="1" id="KW-0732">Signal</keyword>
<keyword evidence="5" id="KW-1185">Reference proteome</keyword>
<dbReference type="InterPro" id="IPR028994">
    <property type="entry name" value="Integrin_alpha_N"/>
</dbReference>
<dbReference type="EMBL" id="CAICTM010000084">
    <property type="protein sequence ID" value="CAB9500522.1"/>
    <property type="molecule type" value="Genomic_DNA"/>
</dbReference>
<dbReference type="InterPro" id="IPR013519">
    <property type="entry name" value="Int_alpha_beta-p"/>
</dbReference>
<evidence type="ECO:0000313" key="4">
    <source>
        <dbReference type="EMBL" id="CAB9500522.1"/>
    </source>
</evidence>
<accession>A0A9N8DC87</accession>
<organism evidence="4 5">
    <name type="scientific">Seminavis robusta</name>
    <dbReference type="NCBI Taxonomy" id="568900"/>
    <lineage>
        <taxon>Eukaryota</taxon>
        <taxon>Sar</taxon>
        <taxon>Stramenopiles</taxon>
        <taxon>Ochrophyta</taxon>
        <taxon>Bacillariophyta</taxon>
        <taxon>Bacillariophyceae</taxon>
        <taxon>Bacillariophycidae</taxon>
        <taxon>Naviculales</taxon>
        <taxon>Naviculaceae</taxon>
        <taxon>Seminavis</taxon>
    </lineage>
</organism>
<protein>
    <submittedName>
        <fullName evidence="4">Inherit from bactNOG: outer membrane autotransporter barrel</fullName>
    </submittedName>
</protein>